<dbReference type="AlphaFoldDB" id="A0AAV4XCR7"/>
<dbReference type="EMBL" id="BPLR01017483">
    <property type="protein sequence ID" value="GIY92000.1"/>
    <property type="molecule type" value="Genomic_DNA"/>
</dbReference>
<reference evidence="1 2" key="1">
    <citation type="submission" date="2021-06" db="EMBL/GenBank/DDBJ databases">
        <title>Caerostris extrusa draft genome.</title>
        <authorList>
            <person name="Kono N."/>
            <person name="Arakawa K."/>
        </authorList>
    </citation>
    <scope>NUCLEOTIDE SEQUENCE [LARGE SCALE GENOMIC DNA]</scope>
</reference>
<keyword evidence="2" id="KW-1185">Reference proteome</keyword>
<proteinExistence type="predicted"/>
<gene>
    <name evidence="1" type="ORF">CEXT_475451</name>
</gene>
<accession>A0AAV4XCR7</accession>
<name>A0AAV4XCR7_CAEEX</name>
<dbReference type="Proteomes" id="UP001054945">
    <property type="component" value="Unassembled WGS sequence"/>
</dbReference>
<comment type="caution">
    <text evidence="1">The sequence shown here is derived from an EMBL/GenBank/DDBJ whole genome shotgun (WGS) entry which is preliminary data.</text>
</comment>
<protein>
    <submittedName>
        <fullName evidence="1">Uncharacterized protein</fullName>
    </submittedName>
</protein>
<sequence length="97" mass="11051">MFMKLNGIGQPYDKRGGSNEGMCQTAPKANSTLSAYRDLSRPTCEKSQKAYGLVCFMPLAKITKKRVHFSRDIHLVCRMQFYSELTNQRTIKPTLTD</sequence>
<evidence type="ECO:0000313" key="2">
    <source>
        <dbReference type="Proteomes" id="UP001054945"/>
    </source>
</evidence>
<evidence type="ECO:0000313" key="1">
    <source>
        <dbReference type="EMBL" id="GIY92000.1"/>
    </source>
</evidence>
<organism evidence="1 2">
    <name type="scientific">Caerostris extrusa</name>
    <name type="common">Bark spider</name>
    <name type="synonym">Caerostris bankana</name>
    <dbReference type="NCBI Taxonomy" id="172846"/>
    <lineage>
        <taxon>Eukaryota</taxon>
        <taxon>Metazoa</taxon>
        <taxon>Ecdysozoa</taxon>
        <taxon>Arthropoda</taxon>
        <taxon>Chelicerata</taxon>
        <taxon>Arachnida</taxon>
        <taxon>Araneae</taxon>
        <taxon>Araneomorphae</taxon>
        <taxon>Entelegynae</taxon>
        <taxon>Araneoidea</taxon>
        <taxon>Araneidae</taxon>
        <taxon>Caerostris</taxon>
    </lineage>
</organism>